<dbReference type="GO" id="GO:0017001">
    <property type="term" value="P:antibiotic catabolic process"/>
    <property type="evidence" value="ECO:0007669"/>
    <property type="project" value="UniProtKB-ARBA"/>
</dbReference>
<dbReference type="GO" id="GO:0016787">
    <property type="term" value="F:hydrolase activity"/>
    <property type="evidence" value="ECO:0007669"/>
    <property type="project" value="UniProtKB-KW"/>
</dbReference>
<dbReference type="SUPFAM" id="SSF56281">
    <property type="entry name" value="Metallo-hydrolase/oxidoreductase"/>
    <property type="match status" value="1"/>
</dbReference>
<dbReference type="EMBL" id="SLWX01000009">
    <property type="protein sequence ID" value="TCO75410.1"/>
    <property type="molecule type" value="Genomic_DNA"/>
</dbReference>
<accession>A0A4V2SBG3</accession>
<evidence type="ECO:0000259" key="2">
    <source>
        <dbReference type="SMART" id="SM00849"/>
    </source>
</evidence>
<evidence type="ECO:0000256" key="1">
    <source>
        <dbReference type="ARBA" id="ARBA00005250"/>
    </source>
</evidence>
<dbReference type="InterPro" id="IPR048933">
    <property type="entry name" value="B_lactamase-like_C"/>
</dbReference>
<reference evidence="3 4" key="1">
    <citation type="submission" date="2019-03" db="EMBL/GenBank/DDBJ databases">
        <title>Genomic Encyclopedia of Type Strains, Phase IV (KMG-IV): sequencing the most valuable type-strain genomes for metagenomic binning, comparative biology and taxonomic classification.</title>
        <authorList>
            <person name="Goeker M."/>
        </authorList>
    </citation>
    <scope>NUCLEOTIDE SEQUENCE [LARGE SCALE GENOMIC DNA]</scope>
    <source>
        <strain evidence="3 4">DSM 23344</strain>
    </source>
</reference>
<evidence type="ECO:0000313" key="4">
    <source>
        <dbReference type="Proteomes" id="UP000294980"/>
    </source>
</evidence>
<dbReference type="AlphaFoldDB" id="A0A4V2SBG3"/>
<dbReference type="InterPro" id="IPR050855">
    <property type="entry name" value="NDM-1-like"/>
</dbReference>
<sequence length="359" mass="41208">MPAHNPENYRGLTYPYGRQINPEPGVPERIADGVWWVRFRMPMSLDHINLWLLEDDDGWTVVDTCLNLPEARDTWQRLFDGFMAGKPVVRVICTHMHPDHVGLAGWIVEQHGCELWMSREEFLMCRALVADTGREAPAVALDFYRRAGYTEDNLAQYSKRFGFFGKAVYTLPDSFRRLVDRQTLTIGGRYWQVIVGSGHSPEHACLYCPELKLMIAGDQVLPRISPNVSVFPTEPEGDPLKDWLRSGARIRETLPDDLLVLPSHEAPFYGLHVRLSQLLEGHNRDLDRLYDFLEQPRRAVDCFPALFNREIDGQSLGLATGETLAHLNCLLYRRRARRTRDSDGVHWYEQIPHTVGDGE</sequence>
<organism evidence="3 4">
    <name type="scientific">Chromatocurvus halotolerans</name>
    <dbReference type="NCBI Taxonomy" id="1132028"/>
    <lineage>
        <taxon>Bacteria</taxon>
        <taxon>Pseudomonadati</taxon>
        <taxon>Pseudomonadota</taxon>
        <taxon>Gammaproteobacteria</taxon>
        <taxon>Cellvibrionales</taxon>
        <taxon>Halieaceae</taxon>
        <taxon>Chromatocurvus</taxon>
    </lineage>
</organism>
<protein>
    <submittedName>
        <fullName evidence="3">Glyoxylase-like metal-dependent hydrolase (Beta-lactamase superfamily II)</fullName>
    </submittedName>
</protein>
<gene>
    <name evidence="3" type="ORF">EV688_109134</name>
</gene>
<dbReference type="PANTHER" id="PTHR42951:SF4">
    <property type="entry name" value="ACYL-COENZYME A THIOESTERASE MBLAC2"/>
    <property type="match status" value="1"/>
</dbReference>
<comment type="similarity">
    <text evidence="1">Belongs to the metallo-beta-lactamase superfamily. Class-B beta-lactamase family.</text>
</comment>
<dbReference type="Proteomes" id="UP000294980">
    <property type="component" value="Unassembled WGS sequence"/>
</dbReference>
<keyword evidence="3" id="KW-0378">Hydrolase</keyword>
<proteinExistence type="inferred from homology"/>
<dbReference type="InterPro" id="IPR036866">
    <property type="entry name" value="RibonucZ/Hydroxyglut_hydro"/>
</dbReference>
<dbReference type="InterPro" id="IPR036388">
    <property type="entry name" value="WH-like_DNA-bd_sf"/>
</dbReference>
<dbReference type="Gene3D" id="3.60.15.10">
    <property type="entry name" value="Ribonuclease Z/Hydroxyacylglutathione hydrolase-like"/>
    <property type="match status" value="1"/>
</dbReference>
<dbReference type="RefSeq" id="WP_117318169.1">
    <property type="nucleotide sequence ID" value="NZ_QQSW01000011.1"/>
</dbReference>
<name>A0A4V2SBG3_9GAMM</name>
<dbReference type="OrthoDB" id="9815874at2"/>
<feature type="domain" description="Metallo-beta-lactamase" evidence="2">
    <location>
        <begin position="47"/>
        <end position="264"/>
    </location>
</feature>
<keyword evidence="4" id="KW-1185">Reference proteome</keyword>
<dbReference type="PANTHER" id="PTHR42951">
    <property type="entry name" value="METALLO-BETA-LACTAMASE DOMAIN-CONTAINING"/>
    <property type="match status" value="1"/>
</dbReference>
<evidence type="ECO:0000313" key="3">
    <source>
        <dbReference type="EMBL" id="TCO75410.1"/>
    </source>
</evidence>
<dbReference type="Pfam" id="PF00753">
    <property type="entry name" value="Lactamase_B"/>
    <property type="match status" value="1"/>
</dbReference>
<dbReference type="InterPro" id="IPR001279">
    <property type="entry name" value="Metallo-B-lactamas"/>
</dbReference>
<dbReference type="Pfam" id="PF21221">
    <property type="entry name" value="B_lactamase-like_C"/>
    <property type="match status" value="1"/>
</dbReference>
<dbReference type="Gene3D" id="1.10.10.10">
    <property type="entry name" value="Winged helix-like DNA-binding domain superfamily/Winged helix DNA-binding domain"/>
    <property type="match status" value="1"/>
</dbReference>
<dbReference type="SMART" id="SM00849">
    <property type="entry name" value="Lactamase_B"/>
    <property type="match status" value="1"/>
</dbReference>
<comment type="caution">
    <text evidence="3">The sequence shown here is derived from an EMBL/GenBank/DDBJ whole genome shotgun (WGS) entry which is preliminary data.</text>
</comment>